<comment type="similarity">
    <text evidence="1">Belongs to the YciI family.</text>
</comment>
<dbReference type="InterPro" id="IPR005545">
    <property type="entry name" value="YCII"/>
</dbReference>
<evidence type="ECO:0000259" key="2">
    <source>
        <dbReference type="Pfam" id="PF03795"/>
    </source>
</evidence>
<dbReference type="RefSeq" id="WP_066319228.1">
    <property type="nucleotide sequence ID" value="NZ_LQRT01000058.1"/>
</dbReference>
<dbReference type="Pfam" id="PF03795">
    <property type="entry name" value="YCII"/>
    <property type="match status" value="1"/>
</dbReference>
<dbReference type="AlphaFoldDB" id="A0A162WYC6"/>
<evidence type="ECO:0000313" key="3">
    <source>
        <dbReference type="EMBL" id="KZS38330.1"/>
    </source>
</evidence>
<dbReference type="EMBL" id="LQRT01000058">
    <property type="protein sequence ID" value="KZS38330.1"/>
    <property type="molecule type" value="Genomic_DNA"/>
</dbReference>
<dbReference type="STRING" id="1642818.AWE51_17385"/>
<dbReference type="OrthoDB" id="7782105at2"/>
<evidence type="ECO:0000256" key="1">
    <source>
        <dbReference type="ARBA" id="ARBA00007689"/>
    </source>
</evidence>
<accession>A0A162WYC6</accession>
<comment type="caution">
    <text evidence="3">The sequence shown here is derived from an EMBL/GenBank/DDBJ whole genome shotgun (WGS) entry which is preliminary data.</text>
</comment>
<organism evidence="3 4">
    <name type="scientific">Aquimarina aggregata</name>
    <dbReference type="NCBI Taxonomy" id="1642818"/>
    <lineage>
        <taxon>Bacteria</taxon>
        <taxon>Pseudomonadati</taxon>
        <taxon>Bacteroidota</taxon>
        <taxon>Flavobacteriia</taxon>
        <taxon>Flavobacteriales</taxon>
        <taxon>Flavobacteriaceae</taxon>
        <taxon>Aquimarina</taxon>
    </lineage>
</organism>
<dbReference type="SUPFAM" id="SSF54909">
    <property type="entry name" value="Dimeric alpha+beta barrel"/>
    <property type="match status" value="1"/>
</dbReference>
<evidence type="ECO:0000313" key="4">
    <source>
        <dbReference type="Proteomes" id="UP000076715"/>
    </source>
</evidence>
<reference evidence="3 4" key="1">
    <citation type="submission" date="2016-01" db="EMBL/GenBank/DDBJ databases">
        <title>The draft genome sequence of Aquimarina sp. RZW4-3-2.</title>
        <authorList>
            <person name="Wang Y."/>
        </authorList>
    </citation>
    <scope>NUCLEOTIDE SEQUENCE [LARGE SCALE GENOMIC DNA]</scope>
    <source>
        <strain evidence="3 4">RZW4-3-2</strain>
    </source>
</reference>
<dbReference type="InterPro" id="IPR011008">
    <property type="entry name" value="Dimeric_a/b-barrel"/>
</dbReference>
<keyword evidence="4" id="KW-1185">Reference proteome</keyword>
<dbReference type="Proteomes" id="UP000076715">
    <property type="component" value="Unassembled WGS sequence"/>
</dbReference>
<name>A0A162WYC6_9FLAO</name>
<sequence length="113" mass="12956">MKEFMFLFRGDNDVWDSKSPEEQQEHMQHWEKWIGEMAEQGKFVSGERLLSKGNTVLDNGKIMDRPMTEGKELVGGYLRVKAESLSEATEMAKGCPGFEWEGGAVEVREVWPE</sequence>
<dbReference type="PANTHER" id="PTHR35174:SF1">
    <property type="entry name" value="BLL0086 PROTEIN"/>
    <property type="match status" value="1"/>
</dbReference>
<protein>
    <recommendedName>
        <fullName evidence="2">YCII-related domain-containing protein</fullName>
    </recommendedName>
</protein>
<dbReference type="Gene3D" id="3.30.70.1060">
    <property type="entry name" value="Dimeric alpha+beta barrel"/>
    <property type="match status" value="1"/>
</dbReference>
<proteinExistence type="inferred from homology"/>
<dbReference type="PANTHER" id="PTHR35174">
    <property type="entry name" value="BLL7171 PROTEIN-RELATED"/>
    <property type="match status" value="1"/>
</dbReference>
<feature type="domain" description="YCII-related" evidence="2">
    <location>
        <begin position="15"/>
        <end position="112"/>
    </location>
</feature>
<gene>
    <name evidence="3" type="ORF">AWE51_17385</name>
</gene>